<keyword evidence="3" id="KW-1185">Reference proteome</keyword>
<gene>
    <name evidence="2" type="ORF">COO20_12755</name>
    <name evidence="1" type="ORF">CSC3H3_23085</name>
</gene>
<reference evidence="1 3" key="2">
    <citation type="submission" date="2017-10" db="EMBL/GenBank/DDBJ databases">
        <title>Biodiversity and function of Thalassospira species in the particle-attached aromatic-hydrocarbon-degrading consortia from the surface seawater of the China South Sea.</title>
        <authorList>
            <person name="Dong C."/>
            <person name="Liu R."/>
            <person name="Shao Z."/>
        </authorList>
    </citation>
    <scope>NUCLEOTIDE SEQUENCE [LARGE SCALE GENOMIC DNA]</scope>
    <source>
        <strain evidence="1 3">CSC3H3</strain>
        <plasmid evidence="3">pcsc3h3</plasmid>
        <plasmid evidence="1">pCSC3H3</plasmid>
    </source>
</reference>
<dbReference type="OrthoDB" id="9973823at2"/>
<sequence length="152" mass="17480">MDRKLLDHLDKDALIKLADAYEDFARKARAKAEEIAERESNLINISARLNSLKAIGYEMSEMLNQYEQKQVEKILSNRHSCPPETVAHYYKMFLKANDAATVRARHLMVTKLAARGFNNRQIAKRTGLHEVSVSRILRPILRPGHLKQKKEA</sequence>
<dbReference type="EMBL" id="CP024200">
    <property type="protein sequence ID" value="AUG55734.1"/>
    <property type="molecule type" value="Genomic_DNA"/>
</dbReference>
<evidence type="ECO:0000313" key="3">
    <source>
        <dbReference type="Proteomes" id="UP000233458"/>
    </source>
</evidence>
<reference evidence="2 4" key="1">
    <citation type="submission" date="2017-09" db="EMBL/GenBank/DDBJ databases">
        <title>Biodiversity and function of Thalassospira species in the particle-attached aromatic-hydrocarbon-degrading consortia from the surface seawater of the South China Sea.</title>
        <authorList>
            <person name="Dong C."/>
            <person name="Liu R."/>
            <person name="Shao Z."/>
        </authorList>
    </citation>
    <scope>NUCLEOTIDE SEQUENCE [LARGE SCALE GENOMIC DNA]</scope>
    <source>
        <strain evidence="2 4">CSC1P2</strain>
    </source>
</reference>
<geneLocation type="plasmid" evidence="3">
    <name>pcsc3h3</name>
</geneLocation>
<accession>A0A2N3KTK6</accession>
<dbReference type="EMBL" id="NWTK01000007">
    <property type="protein sequence ID" value="PKR53871.1"/>
    <property type="molecule type" value="Genomic_DNA"/>
</dbReference>
<evidence type="ECO:0000313" key="4">
    <source>
        <dbReference type="Proteomes" id="UP000233597"/>
    </source>
</evidence>
<evidence type="ECO:0000313" key="2">
    <source>
        <dbReference type="EMBL" id="PKR53871.1"/>
    </source>
</evidence>
<keyword evidence="1" id="KW-0614">Plasmid</keyword>
<name>A0A2N3KTK6_9PROT</name>
<protein>
    <submittedName>
        <fullName evidence="2">Uncharacterized protein</fullName>
    </submittedName>
</protein>
<proteinExistence type="predicted"/>
<organism evidence="2 4">
    <name type="scientific">Thalassospira marina</name>
    <dbReference type="NCBI Taxonomy" id="2048283"/>
    <lineage>
        <taxon>Bacteria</taxon>
        <taxon>Pseudomonadati</taxon>
        <taxon>Pseudomonadota</taxon>
        <taxon>Alphaproteobacteria</taxon>
        <taxon>Rhodospirillales</taxon>
        <taxon>Thalassospiraceae</taxon>
        <taxon>Thalassospira</taxon>
    </lineage>
</organism>
<dbReference type="Proteomes" id="UP000233597">
    <property type="component" value="Unassembled WGS sequence"/>
</dbReference>
<dbReference type="RefSeq" id="WP_101286705.1">
    <property type="nucleotide sequence ID" value="NZ_CP024200.1"/>
</dbReference>
<dbReference type="AlphaFoldDB" id="A0A2N3KTK6"/>
<dbReference type="Proteomes" id="UP000233458">
    <property type="component" value="Plasmid pCSC3H3"/>
</dbReference>
<geneLocation type="plasmid" evidence="1">
    <name>pCSC3H3</name>
</geneLocation>
<dbReference type="KEGG" id="thac:CSC3H3_23085"/>
<evidence type="ECO:0000313" key="1">
    <source>
        <dbReference type="EMBL" id="AUG55734.1"/>
    </source>
</evidence>